<protein>
    <submittedName>
        <fullName evidence="2">Uncharacterized protein</fullName>
    </submittedName>
</protein>
<evidence type="ECO:0000256" key="1">
    <source>
        <dbReference type="SAM" id="MobiDB-lite"/>
    </source>
</evidence>
<feature type="compositionally biased region" description="Low complexity" evidence="1">
    <location>
        <begin position="1"/>
        <end position="25"/>
    </location>
</feature>
<name>A0A5B7CI61_PORTR</name>
<evidence type="ECO:0000313" key="3">
    <source>
        <dbReference type="Proteomes" id="UP000324222"/>
    </source>
</evidence>
<feature type="compositionally biased region" description="Basic and acidic residues" evidence="1">
    <location>
        <begin position="107"/>
        <end position="121"/>
    </location>
</feature>
<feature type="region of interest" description="Disordered" evidence="1">
    <location>
        <begin position="1"/>
        <end position="219"/>
    </location>
</feature>
<feature type="region of interest" description="Disordered" evidence="1">
    <location>
        <begin position="239"/>
        <end position="302"/>
    </location>
</feature>
<evidence type="ECO:0000313" key="2">
    <source>
        <dbReference type="EMBL" id="MPC09050.1"/>
    </source>
</evidence>
<feature type="compositionally biased region" description="Basic and acidic residues" evidence="1">
    <location>
        <begin position="26"/>
        <end position="43"/>
    </location>
</feature>
<feature type="compositionally biased region" description="Acidic residues" evidence="1">
    <location>
        <begin position="72"/>
        <end position="82"/>
    </location>
</feature>
<comment type="caution">
    <text evidence="2">The sequence shown here is derived from an EMBL/GenBank/DDBJ whole genome shotgun (WGS) entry which is preliminary data.</text>
</comment>
<feature type="region of interest" description="Disordered" evidence="1">
    <location>
        <begin position="423"/>
        <end position="445"/>
    </location>
</feature>
<sequence length="445" mass="46901">MEVVSVAASVGEVLGGPQTPTPTTFTHDHTLHAHTEHTDRVRTDEDEDEDEGDSRMDTDQDVAVVEDGVPCEPEEASEETSEVDIAILNPDSQTHALEEESNPDADSAVHEDDVTGDHMDCDDSENAPMYIDDDSSSRAYPETVSDMPVGSPSAPMPMPEAGRRNKRKNFKPRNIVYAYTDSEDNEGTSDAETRAQHPSSDSHFDPSTSDLPLDLSETPTMRRSLLPRRLDEAVDLTGSAGVNVGGGGGGNSPSAHPRLNALLSRSTSPGQQEEGSGGMPGEGGPGTGGAGGGLVGGGAGGGSNDGADMKEYAELTMRRLLGLYGFNDLSENLALSPAALYQGIYRRLDLSTFRVWHALLTFRYRFLFPSVFGCFFVLLATHPCHSVFVTSVSSRLQEVAITHLSFKCAAAIIETGIGGGGGGGGDGGEAGEEGVGGKQGRKEQS</sequence>
<keyword evidence="3" id="KW-1185">Reference proteome</keyword>
<gene>
    <name evidence="2" type="ORF">E2C01_001652</name>
</gene>
<dbReference type="AlphaFoldDB" id="A0A5B7CI61"/>
<reference evidence="2 3" key="1">
    <citation type="submission" date="2019-05" db="EMBL/GenBank/DDBJ databases">
        <title>Another draft genome of Portunus trituberculatus and its Hox gene families provides insights of decapod evolution.</title>
        <authorList>
            <person name="Jeong J.-H."/>
            <person name="Song I."/>
            <person name="Kim S."/>
            <person name="Choi T."/>
            <person name="Kim D."/>
            <person name="Ryu S."/>
            <person name="Kim W."/>
        </authorList>
    </citation>
    <scope>NUCLEOTIDE SEQUENCE [LARGE SCALE GENOMIC DNA]</scope>
    <source>
        <tissue evidence="2">Muscle</tissue>
    </source>
</reference>
<dbReference type="Proteomes" id="UP000324222">
    <property type="component" value="Unassembled WGS sequence"/>
</dbReference>
<dbReference type="EMBL" id="VSRR010000053">
    <property type="protein sequence ID" value="MPC09050.1"/>
    <property type="molecule type" value="Genomic_DNA"/>
</dbReference>
<dbReference type="OrthoDB" id="10063916at2759"/>
<feature type="compositionally biased region" description="Gly residues" evidence="1">
    <location>
        <begin position="423"/>
        <end position="438"/>
    </location>
</feature>
<feature type="compositionally biased region" description="Gly residues" evidence="1">
    <location>
        <begin position="275"/>
        <end position="302"/>
    </location>
</feature>
<accession>A0A5B7CI61</accession>
<proteinExistence type="predicted"/>
<organism evidence="2 3">
    <name type="scientific">Portunus trituberculatus</name>
    <name type="common">Swimming crab</name>
    <name type="synonym">Neptunus trituberculatus</name>
    <dbReference type="NCBI Taxonomy" id="210409"/>
    <lineage>
        <taxon>Eukaryota</taxon>
        <taxon>Metazoa</taxon>
        <taxon>Ecdysozoa</taxon>
        <taxon>Arthropoda</taxon>
        <taxon>Crustacea</taxon>
        <taxon>Multicrustacea</taxon>
        <taxon>Malacostraca</taxon>
        <taxon>Eumalacostraca</taxon>
        <taxon>Eucarida</taxon>
        <taxon>Decapoda</taxon>
        <taxon>Pleocyemata</taxon>
        <taxon>Brachyura</taxon>
        <taxon>Eubrachyura</taxon>
        <taxon>Portunoidea</taxon>
        <taxon>Portunidae</taxon>
        <taxon>Portuninae</taxon>
        <taxon>Portunus</taxon>
    </lineage>
</organism>
<feature type="compositionally biased region" description="Basic and acidic residues" evidence="1">
    <location>
        <begin position="191"/>
        <end position="204"/>
    </location>
</feature>